<organism evidence="5 6">
    <name type="scientific">Oidiodendron maius (strain Zn)</name>
    <dbReference type="NCBI Taxonomy" id="913774"/>
    <lineage>
        <taxon>Eukaryota</taxon>
        <taxon>Fungi</taxon>
        <taxon>Dikarya</taxon>
        <taxon>Ascomycota</taxon>
        <taxon>Pezizomycotina</taxon>
        <taxon>Leotiomycetes</taxon>
        <taxon>Leotiomycetes incertae sedis</taxon>
        <taxon>Myxotrichaceae</taxon>
        <taxon>Oidiodendron</taxon>
    </lineage>
</organism>
<evidence type="ECO:0000259" key="4">
    <source>
        <dbReference type="Pfam" id="PF10516"/>
    </source>
</evidence>
<evidence type="ECO:0000313" key="5">
    <source>
        <dbReference type="EMBL" id="KIN06417.1"/>
    </source>
</evidence>
<dbReference type="EMBL" id="KN832871">
    <property type="protein sequence ID" value="KIN06417.1"/>
    <property type="molecule type" value="Genomic_DNA"/>
</dbReference>
<dbReference type="InterPro" id="IPR011990">
    <property type="entry name" value="TPR-like_helical_dom_sf"/>
</dbReference>
<dbReference type="HOGENOM" id="CLU_028900_1_0_1"/>
<dbReference type="PANTHER" id="PTHR15081">
    <property type="entry name" value="NUCLEAR AUTOANTIGENIC SPERM PROTEIN NASP -RELATED"/>
    <property type="match status" value="1"/>
</dbReference>
<feature type="compositionally biased region" description="Acidic residues" evidence="3">
    <location>
        <begin position="159"/>
        <end position="181"/>
    </location>
</feature>
<dbReference type="GO" id="GO:0042393">
    <property type="term" value="F:histone binding"/>
    <property type="evidence" value="ECO:0007669"/>
    <property type="project" value="TreeGrafter"/>
</dbReference>
<feature type="region of interest" description="Disordered" evidence="3">
    <location>
        <begin position="150"/>
        <end position="181"/>
    </location>
</feature>
<keyword evidence="2" id="KW-0802">TPR repeat</keyword>
<feature type="compositionally biased region" description="Basic and acidic residues" evidence="3">
    <location>
        <begin position="452"/>
        <end position="475"/>
    </location>
</feature>
<dbReference type="Gene3D" id="1.25.40.10">
    <property type="entry name" value="Tetratricopeptide repeat domain"/>
    <property type="match status" value="1"/>
</dbReference>
<dbReference type="GO" id="GO:0005654">
    <property type="term" value="C:nucleoplasm"/>
    <property type="evidence" value="ECO:0007669"/>
    <property type="project" value="TreeGrafter"/>
</dbReference>
<dbReference type="STRING" id="913774.A0A0C3HVZ4"/>
<accession>A0A0C3HVZ4</accession>
<evidence type="ECO:0000256" key="2">
    <source>
        <dbReference type="ARBA" id="ARBA00022803"/>
    </source>
</evidence>
<evidence type="ECO:0000256" key="3">
    <source>
        <dbReference type="SAM" id="MobiDB-lite"/>
    </source>
</evidence>
<sequence>MIDPTDALDAFPEEALTAEEVLNSAKVSLADLCAKGTAQYARKNYEEAADTYARASELQAELNGEMSPENAEILFLYGRSLFKVGQSKSDVLGGKASGEKKKPGSAAKAKKEETKPVDQVAEEGVAIIAEQKRGTATTAVVASEVANGNKPLFQFTGDENFEDSDEEGEKGEGEEEGEEEDDLAAAFEVLDLARVLFTKKLEQPEVIEVAEGKGKEVGDSSATRHDKERLADTHDLLAEISLENERFPAAVVDFRASLAIKVGLYPEEHEAIAEAHYKLSLALEFASITRTKEEGDESTEGEDEAHLDQGMRDEAAKEMEAAIASVKIKLQNKEVELASSFSPDDNSITIEQIKDSKEIIAEMEQRLIDLKAPPSESVKDALYGPTSGVNPLGGILGTAIGESPADAAARIEEATKNATDLSGLVRHKKKPKPTEVAAAQPSDNTNGANGKRKADDLAEDSDNAKKAKVENIPEE</sequence>
<evidence type="ECO:0000256" key="1">
    <source>
        <dbReference type="ARBA" id="ARBA00022737"/>
    </source>
</evidence>
<dbReference type="OrthoDB" id="5587616at2759"/>
<keyword evidence="1" id="KW-0677">Repeat</keyword>
<evidence type="ECO:0000313" key="6">
    <source>
        <dbReference type="Proteomes" id="UP000054321"/>
    </source>
</evidence>
<feature type="region of interest" description="Disordered" evidence="3">
    <location>
        <begin position="91"/>
        <end position="116"/>
    </location>
</feature>
<reference evidence="6" key="2">
    <citation type="submission" date="2015-01" db="EMBL/GenBank/DDBJ databases">
        <title>Evolutionary Origins and Diversification of the Mycorrhizal Mutualists.</title>
        <authorList>
            <consortium name="DOE Joint Genome Institute"/>
            <consortium name="Mycorrhizal Genomics Consortium"/>
            <person name="Kohler A."/>
            <person name="Kuo A."/>
            <person name="Nagy L.G."/>
            <person name="Floudas D."/>
            <person name="Copeland A."/>
            <person name="Barry K.W."/>
            <person name="Cichocki N."/>
            <person name="Veneault-Fourrey C."/>
            <person name="LaButti K."/>
            <person name="Lindquist E.A."/>
            <person name="Lipzen A."/>
            <person name="Lundell T."/>
            <person name="Morin E."/>
            <person name="Murat C."/>
            <person name="Riley R."/>
            <person name="Ohm R."/>
            <person name="Sun H."/>
            <person name="Tunlid A."/>
            <person name="Henrissat B."/>
            <person name="Grigoriev I.V."/>
            <person name="Hibbett D.S."/>
            <person name="Martin F."/>
        </authorList>
    </citation>
    <scope>NUCLEOTIDE SEQUENCE [LARGE SCALE GENOMIC DNA]</scope>
    <source>
        <strain evidence="6">Zn</strain>
    </source>
</reference>
<dbReference type="PANTHER" id="PTHR15081:SF1">
    <property type="entry name" value="NUCLEAR AUTOANTIGENIC SPERM PROTEIN"/>
    <property type="match status" value="1"/>
</dbReference>
<dbReference type="SUPFAM" id="SSF48452">
    <property type="entry name" value="TPR-like"/>
    <property type="match status" value="2"/>
</dbReference>
<dbReference type="GO" id="GO:0006335">
    <property type="term" value="P:DNA replication-dependent chromatin assembly"/>
    <property type="evidence" value="ECO:0007669"/>
    <property type="project" value="TreeGrafter"/>
</dbReference>
<reference evidence="5 6" key="1">
    <citation type="submission" date="2014-04" db="EMBL/GenBank/DDBJ databases">
        <authorList>
            <consortium name="DOE Joint Genome Institute"/>
            <person name="Kuo A."/>
            <person name="Martino E."/>
            <person name="Perotto S."/>
            <person name="Kohler A."/>
            <person name="Nagy L.G."/>
            <person name="Floudas D."/>
            <person name="Copeland A."/>
            <person name="Barry K.W."/>
            <person name="Cichocki N."/>
            <person name="Veneault-Fourrey C."/>
            <person name="LaButti K."/>
            <person name="Lindquist E.A."/>
            <person name="Lipzen A."/>
            <person name="Lundell T."/>
            <person name="Morin E."/>
            <person name="Murat C."/>
            <person name="Sun H."/>
            <person name="Tunlid A."/>
            <person name="Henrissat B."/>
            <person name="Grigoriev I.V."/>
            <person name="Hibbett D.S."/>
            <person name="Martin F."/>
            <person name="Nordberg H.P."/>
            <person name="Cantor M.N."/>
            <person name="Hua S.X."/>
        </authorList>
    </citation>
    <scope>NUCLEOTIDE SEQUENCE [LARGE SCALE GENOMIC DNA]</scope>
    <source>
        <strain evidence="5 6">Zn</strain>
    </source>
</reference>
<proteinExistence type="predicted"/>
<feature type="domain" description="Tetratricopeptide SHNi-TPR" evidence="4">
    <location>
        <begin position="231"/>
        <end position="268"/>
    </location>
</feature>
<dbReference type="Pfam" id="PF10516">
    <property type="entry name" value="SHNi-TPR"/>
    <property type="match status" value="1"/>
</dbReference>
<dbReference type="AlphaFoldDB" id="A0A0C3HVZ4"/>
<dbReference type="GO" id="GO:0034080">
    <property type="term" value="P:CENP-A containing chromatin assembly"/>
    <property type="evidence" value="ECO:0007669"/>
    <property type="project" value="TreeGrafter"/>
</dbReference>
<feature type="region of interest" description="Disordered" evidence="3">
    <location>
        <begin position="418"/>
        <end position="475"/>
    </location>
</feature>
<dbReference type="Proteomes" id="UP000054321">
    <property type="component" value="Unassembled WGS sequence"/>
</dbReference>
<name>A0A0C3HVZ4_OIDMZ</name>
<keyword evidence="6" id="KW-1185">Reference proteome</keyword>
<dbReference type="InterPro" id="IPR019544">
    <property type="entry name" value="Tetratricopeptide_SHNi-TPR_dom"/>
</dbReference>
<gene>
    <name evidence="5" type="ORF">OIDMADRAFT_155537</name>
</gene>
<dbReference type="InterPro" id="IPR051730">
    <property type="entry name" value="NASP-like"/>
</dbReference>
<dbReference type="InParanoid" id="A0A0C3HVZ4"/>
<protein>
    <recommendedName>
        <fullName evidence="4">Tetratricopeptide SHNi-TPR domain-containing protein</fullName>
    </recommendedName>
</protein>